<protein>
    <submittedName>
        <fullName evidence="2">Uncharacterized protein</fullName>
    </submittedName>
</protein>
<keyword evidence="3" id="KW-1185">Reference proteome</keyword>
<evidence type="ECO:0000313" key="3">
    <source>
        <dbReference type="Proteomes" id="UP000507470"/>
    </source>
</evidence>
<evidence type="ECO:0000256" key="1">
    <source>
        <dbReference type="SAM" id="Coils"/>
    </source>
</evidence>
<keyword evidence="1" id="KW-0175">Coiled coil</keyword>
<proteinExistence type="predicted"/>
<name>A0A6J8DZU8_MYTCO</name>
<dbReference type="OrthoDB" id="6084997at2759"/>
<feature type="coiled-coil region" evidence="1">
    <location>
        <begin position="160"/>
        <end position="201"/>
    </location>
</feature>
<dbReference type="AlphaFoldDB" id="A0A6J8DZU8"/>
<sequence length="255" mass="29356">MTTKFRQRANGGKSARHLIDQIKSNPALHKVTYDSRAKGWIGPQKETHSKWVKARGAVMFLGIRNATRPRIDVASLVRATKNRMSFSKMTDIDQDDSIQVTLRNPSYISRPFDTRKPGGAVWTSPNPIGSAKERSKYFSFDRPKTSDRTRLSSAVSSHQAQYLKKILQEKEKELQMMQRLLSKSTDENSKLSKELEGYQGKNYDEIYLENLKLKESISRVSKENVILRGQLQQERNPAVQRMLEKEKLQKKQNTL</sequence>
<dbReference type="Proteomes" id="UP000507470">
    <property type="component" value="Unassembled WGS sequence"/>
</dbReference>
<organism evidence="2 3">
    <name type="scientific">Mytilus coruscus</name>
    <name type="common">Sea mussel</name>
    <dbReference type="NCBI Taxonomy" id="42192"/>
    <lineage>
        <taxon>Eukaryota</taxon>
        <taxon>Metazoa</taxon>
        <taxon>Spiralia</taxon>
        <taxon>Lophotrochozoa</taxon>
        <taxon>Mollusca</taxon>
        <taxon>Bivalvia</taxon>
        <taxon>Autobranchia</taxon>
        <taxon>Pteriomorphia</taxon>
        <taxon>Mytilida</taxon>
        <taxon>Mytiloidea</taxon>
        <taxon>Mytilidae</taxon>
        <taxon>Mytilinae</taxon>
        <taxon>Mytilus</taxon>
    </lineage>
</organism>
<evidence type="ECO:0000313" key="2">
    <source>
        <dbReference type="EMBL" id="CAC5412300.1"/>
    </source>
</evidence>
<reference evidence="2 3" key="1">
    <citation type="submission" date="2020-06" db="EMBL/GenBank/DDBJ databases">
        <authorList>
            <person name="Li R."/>
            <person name="Bekaert M."/>
        </authorList>
    </citation>
    <scope>NUCLEOTIDE SEQUENCE [LARGE SCALE GENOMIC DNA]</scope>
    <source>
        <strain evidence="3">wild</strain>
    </source>
</reference>
<gene>
    <name evidence="2" type="ORF">MCOR_45298</name>
</gene>
<dbReference type="EMBL" id="CACVKT020007993">
    <property type="protein sequence ID" value="CAC5412300.1"/>
    <property type="molecule type" value="Genomic_DNA"/>
</dbReference>
<accession>A0A6J8DZU8</accession>